<keyword evidence="2" id="KW-1185">Reference proteome</keyword>
<name>A0A9Q0XT22_9SAUR</name>
<sequence>MIKEQINKARCIPRDKLLQDRSKEANNRTPLVVTYNPQVRPLTQTLNDLQTILDKSMSLSKALCWRTIFDYRQPPNLKHIPTHTRLQNSKTANGINLECLDPETQFSQLTMTPSCK</sequence>
<evidence type="ECO:0000313" key="2">
    <source>
        <dbReference type="Proteomes" id="UP001142489"/>
    </source>
</evidence>
<organism evidence="1 2">
    <name type="scientific">Phrynocephalus forsythii</name>
    <dbReference type="NCBI Taxonomy" id="171643"/>
    <lineage>
        <taxon>Eukaryota</taxon>
        <taxon>Metazoa</taxon>
        <taxon>Chordata</taxon>
        <taxon>Craniata</taxon>
        <taxon>Vertebrata</taxon>
        <taxon>Euteleostomi</taxon>
        <taxon>Lepidosauria</taxon>
        <taxon>Squamata</taxon>
        <taxon>Bifurcata</taxon>
        <taxon>Unidentata</taxon>
        <taxon>Episquamata</taxon>
        <taxon>Toxicofera</taxon>
        <taxon>Iguania</taxon>
        <taxon>Acrodonta</taxon>
        <taxon>Agamidae</taxon>
        <taxon>Agaminae</taxon>
        <taxon>Phrynocephalus</taxon>
    </lineage>
</organism>
<dbReference type="EMBL" id="JAPFRF010000007">
    <property type="protein sequence ID" value="KAJ7326789.1"/>
    <property type="molecule type" value="Genomic_DNA"/>
</dbReference>
<dbReference type="AlphaFoldDB" id="A0A9Q0XT22"/>
<dbReference type="Proteomes" id="UP001142489">
    <property type="component" value="Unassembled WGS sequence"/>
</dbReference>
<proteinExistence type="predicted"/>
<protein>
    <submittedName>
        <fullName evidence="1">Uncharacterized protein</fullName>
    </submittedName>
</protein>
<gene>
    <name evidence="1" type="ORF">JRQ81_016548</name>
</gene>
<evidence type="ECO:0000313" key="1">
    <source>
        <dbReference type="EMBL" id="KAJ7326789.1"/>
    </source>
</evidence>
<accession>A0A9Q0XT22</accession>
<comment type="caution">
    <text evidence="1">The sequence shown here is derived from an EMBL/GenBank/DDBJ whole genome shotgun (WGS) entry which is preliminary data.</text>
</comment>
<reference evidence="1" key="1">
    <citation type="journal article" date="2023" name="DNA Res.">
        <title>Chromosome-level genome assembly of Phrynocephalus forsythii using third-generation DNA sequencing and Hi-C analysis.</title>
        <authorList>
            <person name="Qi Y."/>
            <person name="Zhao W."/>
            <person name="Zhao Y."/>
            <person name="Niu C."/>
            <person name="Cao S."/>
            <person name="Zhang Y."/>
        </authorList>
    </citation>
    <scope>NUCLEOTIDE SEQUENCE</scope>
    <source>
        <tissue evidence="1">Muscle</tissue>
    </source>
</reference>